<evidence type="ECO:0000256" key="9">
    <source>
        <dbReference type="ARBA" id="ARBA00023141"/>
    </source>
</evidence>
<dbReference type="GO" id="GO:0000287">
    <property type="term" value="F:magnesium ion binding"/>
    <property type="evidence" value="ECO:0007669"/>
    <property type="project" value="UniProtKB-UniRule"/>
</dbReference>
<keyword evidence="11" id="KW-0460">Magnesium</keyword>
<evidence type="ECO:0000256" key="8">
    <source>
        <dbReference type="ARBA" id="ARBA00022840"/>
    </source>
</evidence>
<keyword evidence="7 11" id="KW-0418">Kinase</keyword>
<keyword evidence="13" id="KW-1185">Reference proteome</keyword>
<accession>A0AAE3V9L9</accession>
<comment type="subcellular location">
    <subcellularLocation>
        <location evidence="11">Cytoplasm</location>
    </subcellularLocation>
</comment>
<dbReference type="GO" id="GO:0009073">
    <property type="term" value="P:aromatic amino acid family biosynthetic process"/>
    <property type="evidence" value="ECO:0007669"/>
    <property type="project" value="UniProtKB-KW"/>
</dbReference>
<evidence type="ECO:0000256" key="2">
    <source>
        <dbReference type="ARBA" id="ARBA00006997"/>
    </source>
</evidence>
<dbReference type="PANTHER" id="PTHR21087">
    <property type="entry name" value="SHIKIMATE KINASE"/>
    <property type="match status" value="1"/>
</dbReference>
<comment type="catalytic activity">
    <reaction evidence="10 11">
        <text>shikimate + ATP = 3-phosphoshikimate + ADP + H(+)</text>
        <dbReference type="Rhea" id="RHEA:13121"/>
        <dbReference type="ChEBI" id="CHEBI:15378"/>
        <dbReference type="ChEBI" id="CHEBI:30616"/>
        <dbReference type="ChEBI" id="CHEBI:36208"/>
        <dbReference type="ChEBI" id="CHEBI:145989"/>
        <dbReference type="ChEBI" id="CHEBI:456216"/>
        <dbReference type="EC" id="2.7.1.71"/>
    </reaction>
</comment>
<feature type="binding site" evidence="11">
    <location>
        <begin position="29"/>
        <end position="34"/>
    </location>
    <ligand>
        <name>ATP</name>
        <dbReference type="ChEBI" id="CHEBI:30616"/>
    </ligand>
</feature>
<keyword evidence="6 11" id="KW-0547">Nucleotide-binding</keyword>
<dbReference type="AlphaFoldDB" id="A0AAE3V9L9"/>
<feature type="binding site" evidence="11">
    <location>
        <position position="75"/>
    </location>
    <ligand>
        <name>substrate</name>
    </ligand>
</feature>
<dbReference type="CDD" id="cd00464">
    <property type="entry name" value="SK"/>
    <property type="match status" value="1"/>
</dbReference>
<evidence type="ECO:0000256" key="7">
    <source>
        <dbReference type="ARBA" id="ARBA00022777"/>
    </source>
</evidence>
<comment type="similarity">
    <text evidence="2 11">Belongs to the shikimate kinase family.</text>
</comment>
<comment type="function">
    <text evidence="11">Catalyzes the specific phosphorylation of the 3-hydroxyl group of shikimic acid using ATP as a cosubstrate.</text>
</comment>
<feature type="binding site" evidence="11">
    <location>
        <position position="97"/>
    </location>
    <ligand>
        <name>substrate</name>
    </ligand>
</feature>
<dbReference type="RefSeq" id="WP_106611155.1">
    <property type="nucleotide sequence ID" value="NZ_JAUSTO010000004.1"/>
</dbReference>
<dbReference type="PRINTS" id="PR01100">
    <property type="entry name" value="SHIKIMTKNASE"/>
</dbReference>
<dbReference type="Pfam" id="PF01202">
    <property type="entry name" value="SKI"/>
    <property type="match status" value="1"/>
</dbReference>
<dbReference type="InterPro" id="IPR023000">
    <property type="entry name" value="Shikimate_kinase_CS"/>
</dbReference>
<dbReference type="InterPro" id="IPR000623">
    <property type="entry name" value="Shikimate_kinase/TSH1"/>
</dbReference>
<dbReference type="InterPro" id="IPR027417">
    <property type="entry name" value="P-loop_NTPase"/>
</dbReference>
<keyword evidence="5 11" id="KW-0808">Transferase</keyword>
<keyword evidence="9 11" id="KW-0057">Aromatic amino acid biosynthesis</keyword>
<dbReference type="GO" id="GO:0009423">
    <property type="term" value="P:chorismate biosynthetic process"/>
    <property type="evidence" value="ECO:0007669"/>
    <property type="project" value="UniProtKB-UniRule"/>
</dbReference>
<evidence type="ECO:0000256" key="6">
    <source>
        <dbReference type="ARBA" id="ARBA00022741"/>
    </source>
</evidence>
<dbReference type="GO" id="GO:0004765">
    <property type="term" value="F:shikimate kinase activity"/>
    <property type="evidence" value="ECO:0007669"/>
    <property type="project" value="UniProtKB-UniRule"/>
</dbReference>
<sequence>MQNRLQNTRGSAPDTALSKQHIFLIGFMAVGKTTLAAELSSRLNRPRVDTDELVVQNAGMDIPNIFRHFGEAHFRRLEHSALAALAKATPSVVSCGGGIVLLPENVALMRSLGIVVRLTATAETIWKRSCESSDRPLLPASTGVERLASIKTMLAEREEQYRAAAELAITTDDRSAGDICAEILSRCTELTVQKASSSQLKA</sequence>
<reference evidence="12" key="1">
    <citation type="submission" date="2023-07" db="EMBL/GenBank/DDBJ databases">
        <title>Genomic Encyclopedia of Type Strains, Phase IV (KMG-IV): sequencing the most valuable type-strain genomes for metagenomic binning, comparative biology and taxonomic classification.</title>
        <authorList>
            <person name="Goeker M."/>
        </authorList>
    </citation>
    <scope>NUCLEOTIDE SEQUENCE</scope>
    <source>
        <strain evidence="12">DSM 19659</strain>
    </source>
</reference>
<dbReference type="HAMAP" id="MF_00109">
    <property type="entry name" value="Shikimate_kinase"/>
    <property type="match status" value="1"/>
</dbReference>
<dbReference type="Gene3D" id="3.40.50.300">
    <property type="entry name" value="P-loop containing nucleotide triphosphate hydrolases"/>
    <property type="match status" value="1"/>
</dbReference>
<dbReference type="EMBL" id="JAUSTO010000004">
    <property type="protein sequence ID" value="MDQ0152224.1"/>
    <property type="molecule type" value="Genomic_DNA"/>
</dbReference>
<dbReference type="GO" id="GO:0008652">
    <property type="term" value="P:amino acid biosynthetic process"/>
    <property type="evidence" value="ECO:0007669"/>
    <property type="project" value="UniProtKB-KW"/>
</dbReference>
<name>A0AAE3V9L9_9FIRM</name>
<protein>
    <recommendedName>
        <fullName evidence="3 11">Shikimate kinase</fullName>
        <shortName evidence="11">SK</shortName>
        <ecNumber evidence="3 11">2.7.1.71</ecNumber>
    </recommendedName>
</protein>
<feature type="binding site" evidence="11">
    <location>
        <position position="135"/>
    </location>
    <ligand>
        <name>ATP</name>
        <dbReference type="ChEBI" id="CHEBI:30616"/>
    </ligand>
</feature>
<evidence type="ECO:0000313" key="13">
    <source>
        <dbReference type="Proteomes" id="UP001241537"/>
    </source>
</evidence>
<evidence type="ECO:0000256" key="1">
    <source>
        <dbReference type="ARBA" id="ARBA00004842"/>
    </source>
</evidence>
<comment type="subunit">
    <text evidence="11">Monomer.</text>
</comment>
<evidence type="ECO:0000256" key="5">
    <source>
        <dbReference type="ARBA" id="ARBA00022679"/>
    </source>
</evidence>
<dbReference type="PROSITE" id="PS01128">
    <property type="entry name" value="SHIKIMATE_KINASE"/>
    <property type="match status" value="1"/>
</dbReference>
<keyword evidence="4 11" id="KW-0028">Amino-acid biosynthesis</keyword>
<comment type="caution">
    <text evidence="12">The sequence shown here is derived from an EMBL/GenBank/DDBJ whole genome shotgun (WGS) entry which is preliminary data.</text>
</comment>
<evidence type="ECO:0000256" key="4">
    <source>
        <dbReference type="ARBA" id="ARBA00022605"/>
    </source>
</evidence>
<keyword evidence="8 11" id="KW-0067">ATP-binding</keyword>
<feature type="binding site" evidence="11">
    <location>
        <position position="174"/>
    </location>
    <ligand>
        <name>ATP</name>
        <dbReference type="ChEBI" id="CHEBI:30616"/>
    </ligand>
</feature>
<feature type="binding site" evidence="11">
    <location>
        <position position="33"/>
    </location>
    <ligand>
        <name>Mg(2+)</name>
        <dbReference type="ChEBI" id="CHEBI:18420"/>
    </ligand>
</feature>
<dbReference type="EC" id="2.7.1.71" evidence="3 11"/>
<keyword evidence="11" id="KW-0479">Metal-binding</keyword>
<dbReference type="SUPFAM" id="SSF52540">
    <property type="entry name" value="P-loop containing nucleoside triphosphate hydrolases"/>
    <property type="match status" value="1"/>
</dbReference>
<dbReference type="GO" id="GO:0005524">
    <property type="term" value="F:ATP binding"/>
    <property type="evidence" value="ECO:0007669"/>
    <property type="project" value="UniProtKB-UniRule"/>
</dbReference>
<feature type="binding site" evidence="11">
    <location>
        <position position="157"/>
    </location>
    <ligand>
        <name>substrate</name>
    </ligand>
</feature>
<dbReference type="Proteomes" id="UP001241537">
    <property type="component" value="Unassembled WGS sequence"/>
</dbReference>
<keyword evidence="11" id="KW-0963">Cytoplasm</keyword>
<dbReference type="InterPro" id="IPR031322">
    <property type="entry name" value="Shikimate/glucono_kinase"/>
</dbReference>
<evidence type="ECO:0000256" key="10">
    <source>
        <dbReference type="ARBA" id="ARBA00048567"/>
    </source>
</evidence>
<comment type="pathway">
    <text evidence="1 11">Metabolic intermediate biosynthesis; chorismate biosynthesis; chorismate from D-erythrose 4-phosphate and phosphoenolpyruvate: step 5/7.</text>
</comment>
<gene>
    <name evidence="11" type="primary">aroK</name>
    <name evidence="12" type="ORF">J2S20_000909</name>
</gene>
<dbReference type="PANTHER" id="PTHR21087:SF16">
    <property type="entry name" value="SHIKIMATE KINASE 1, CHLOROPLASTIC"/>
    <property type="match status" value="1"/>
</dbReference>
<evidence type="ECO:0000256" key="3">
    <source>
        <dbReference type="ARBA" id="ARBA00012154"/>
    </source>
</evidence>
<evidence type="ECO:0000313" key="12">
    <source>
        <dbReference type="EMBL" id="MDQ0152224.1"/>
    </source>
</evidence>
<feature type="binding site" evidence="11">
    <location>
        <position position="51"/>
    </location>
    <ligand>
        <name>substrate</name>
    </ligand>
</feature>
<organism evidence="12 13">
    <name type="scientific">Moryella indoligenes</name>
    <dbReference type="NCBI Taxonomy" id="371674"/>
    <lineage>
        <taxon>Bacteria</taxon>
        <taxon>Bacillati</taxon>
        <taxon>Bacillota</taxon>
        <taxon>Clostridia</taxon>
        <taxon>Lachnospirales</taxon>
        <taxon>Lachnospiraceae</taxon>
        <taxon>Moryella</taxon>
    </lineage>
</organism>
<evidence type="ECO:0000256" key="11">
    <source>
        <dbReference type="HAMAP-Rule" id="MF_00109"/>
    </source>
</evidence>
<proteinExistence type="inferred from homology"/>
<dbReference type="GO" id="GO:0005829">
    <property type="term" value="C:cytosol"/>
    <property type="evidence" value="ECO:0007669"/>
    <property type="project" value="TreeGrafter"/>
</dbReference>
<comment type="cofactor">
    <cofactor evidence="11">
        <name>Mg(2+)</name>
        <dbReference type="ChEBI" id="CHEBI:18420"/>
    </cofactor>
    <text evidence="11">Binds 1 Mg(2+) ion per subunit.</text>
</comment>